<dbReference type="CDD" id="cd03257">
    <property type="entry name" value="ABC_NikE_OppD_transporters"/>
    <property type="match status" value="1"/>
</dbReference>
<name>A0A1W6JZ27_9CREN</name>
<evidence type="ECO:0000256" key="3">
    <source>
        <dbReference type="ARBA" id="ARBA00022840"/>
    </source>
</evidence>
<dbReference type="NCBIfam" id="TIGR01727">
    <property type="entry name" value="oligo_HPY"/>
    <property type="match status" value="1"/>
</dbReference>
<dbReference type="PANTHER" id="PTHR43067">
    <property type="entry name" value="OLIGOPEPTIDE/DIPEPTIDE ABC TRANSPORTER, ATPASE SUBUNIT"/>
    <property type="match status" value="1"/>
</dbReference>
<dbReference type="AlphaFoldDB" id="A0A1W6JZ27"/>
<evidence type="ECO:0000256" key="1">
    <source>
        <dbReference type="ARBA" id="ARBA00022448"/>
    </source>
</evidence>
<sequence length="318" mass="36127">MLLEVRNLSVEYYVEKKRISALDDVSFSQDNGEILGVIGESGSGKTTLAKAIIRAIRPPGKITKGEILFDGEDILKMNYREFKNQILWREISYVPQASQNSLNGTMKIIDHFYDTAMSHGMEDPTEIIERAKELLKMVNLDSKVLEMYPHELSGGMKQRVLIALSLLLNPQLVIMDEPVSALDVVTQKHILDNVRKLNKELNIAIIFITHDIALAKYLTQKLVIMYGGEVMEVGKTEEIMTNPYHPYTTFLLKSIPSLRGDISQLKPIREGEISLSGCPFSNRCEYATDMCKVWTPESYTYDRRVVRCINYANKNGKN</sequence>
<dbReference type="RefSeq" id="WP_148691225.1">
    <property type="nucleotide sequence ID" value="NZ_CP020477.1"/>
</dbReference>
<dbReference type="STRING" id="282676.B6F84_05030"/>
<reference evidence="5 6" key="1">
    <citation type="submission" date="2017-03" db="EMBL/GenBank/DDBJ databases">
        <title>Sulfur activation and transportation mechanism of thermophilic Archaea Acidianus manzaensis YN-25.</title>
        <authorList>
            <person name="Ma Y."/>
            <person name="Yang Y."/>
            <person name="Xia J."/>
        </authorList>
    </citation>
    <scope>NUCLEOTIDE SEQUENCE [LARGE SCALE GENOMIC DNA]</scope>
    <source>
        <strain evidence="5 6">YN-25</strain>
    </source>
</reference>
<dbReference type="GO" id="GO:0005524">
    <property type="term" value="F:ATP binding"/>
    <property type="evidence" value="ECO:0007669"/>
    <property type="project" value="UniProtKB-KW"/>
</dbReference>
<dbReference type="InterPro" id="IPR003439">
    <property type="entry name" value="ABC_transporter-like_ATP-bd"/>
</dbReference>
<dbReference type="SUPFAM" id="SSF52540">
    <property type="entry name" value="P-loop containing nucleoside triphosphate hydrolases"/>
    <property type="match status" value="1"/>
</dbReference>
<dbReference type="Gene3D" id="3.40.50.300">
    <property type="entry name" value="P-loop containing nucleotide triphosphate hydrolases"/>
    <property type="match status" value="1"/>
</dbReference>
<dbReference type="GO" id="GO:0015833">
    <property type="term" value="P:peptide transport"/>
    <property type="evidence" value="ECO:0007669"/>
    <property type="project" value="InterPro"/>
</dbReference>
<dbReference type="Proteomes" id="UP000193404">
    <property type="component" value="Chromosome"/>
</dbReference>
<dbReference type="GeneID" id="41590260"/>
<evidence type="ECO:0000256" key="2">
    <source>
        <dbReference type="ARBA" id="ARBA00022741"/>
    </source>
</evidence>
<evidence type="ECO:0000313" key="6">
    <source>
        <dbReference type="Proteomes" id="UP000193404"/>
    </source>
</evidence>
<dbReference type="InterPro" id="IPR017871">
    <property type="entry name" value="ABC_transporter-like_CS"/>
</dbReference>
<keyword evidence="1" id="KW-0813">Transport</keyword>
<dbReference type="InterPro" id="IPR003593">
    <property type="entry name" value="AAA+_ATPase"/>
</dbReference>
<dbReference type="EMBL" id="CP020477">
    <property type="protein sequence ID" value="ARM75454.1"/>
    <property type="molecule type" value="Genomic_DNA"/>
</dbReference>
<dbReference type="OrthoDB" id="18209at2157"/>
<dbReference type="FunFam" id="3.40.50.300:FF:000016">
    <property type="entry name" value="Oligopeptide ABC transporter ATP-binding component"/>
    <property type="match status" value="1"/>
</dbReference>
<evidence type="ECO:0000313" key="5">
    <source>
        <dbReference type="EMBL" id="ARM75454.1"/>
    </source>
</evidence>
<dbReference type="KEGG" id="aman:B6F84_05030"/>
<evidence type="ECO:0000259" key="4">
    <source>
        <dbReference type="PROSITE" id="PS50893"/>
    </source>
</evidence>
<dbReference type="PROSITE" id="PS50893">
    <property type="entry name" value="ABC_TRANSPORTER_2"/>
    <property type="match status" value="1"/>
</dbReference>
<organism evidence="5 6">
    <name type="scientific">Acidianus manzaensis</name>
    <dbReference type="NCBI Taxonomy" id="282676"/>
    <lineage>
        <taxon>Archaea</taxon>
        <taxon>Thermoproteota</taxon>
        <taxon>Thermoprotei</taxon>
        <taxon>Sulfolobales</taxon>
        <taxon>Sulfolobaceae</taxon>
        <taxon>Acidianus</taxon>
    </lineage>
</organism>
<dbReference type="PANTHER" id="PTHR43067:SF3">
    <property type="entry name" value="MALTOSE ABC TRANSPORTER, ATP-BINDING PROTEIN"/>
    <property type="match status" value="1"/>
</dbReference>
<dbReference type="PROSITE" id="PS00211">
    <property type="entry name" value="ABC_TRANSPORTER_1"/>
    <property type="match status" value="1"/>
</dbReference>
<feature type="domain" description="ABC transporter" evidence="4">
    <location>
        <begin position="5"/>
        <end position="252"/>
    </location>
</feature>
<dbReference type="Pfam" id="PF00005">
    <property type="entry name" value="ABC_tran"/>
    <property type="match status" value="1"/>
</dbReference>
<dbReference type="Pfam" id="PF08352">
    <property type="entry name" value="oligo_HPY"/>
    <property type="match status" value="1"/>
</dbReference>
<accession>A0A1W6JZ27</accession>
<gene>
    <name evidence="5" type="ORF">B6F84_05030</name>
</gene>
<dbReference type="InterPro" id="IPR013563">
    <property type="entry name" value="Oligopep_ABC_C"/>
</dbReference>
<keyword evidence="3 5" id="KW-0067">ATP-binding</keyword>
<dbReference type="InterPro" id="IPR027417">
    <property type="entry name" value="P-loop_NTPase"/>
</dbReference>
<protein>
    <submittedName>
        <fullName evidence="5">ABC transporter ATP-binding protein</fullName>
    </submittedName>
</protein>
<keyword evidence="2" id="KW-0547">Nucleotide-binding</keyword>
<proteinExistence type="predicted"/>
<dbReference type="SMART" id="SM00382">
    <property type="entry name" value="AAA"/>
    <property type="match status" value="1"/>
</dbReference>
<keyword evidence="6" id="KW-1185">Reference proteome</keyword>
<dbReference type="GO" id="GO:0016887">
    <property type="term" value="F:ATP hydrolysis activity"/>
    <property type="evidence" value="ECO:0007669"/>
    <property type="project" value="InterPro"/>
</dbReference>